<keyword evidence="3" id="KW-1185">Reference proteome</keyword>
<dbReference type="Proteomes" id="UP001337655">
    <property type="component" value="Unassembled WGS sequence"/>
</dbReference>
<feature type="compositionally biased region" description="Basic residues" evidence="1">
    <location>
        <begin position="274"/>
        <end position="284"/>
    </location>
</feature>
<dbReference type="GeneID" id="89926238"/>
<dbReference type="PANTHER" id="PTHR22949">
    <property type="entry name" value="WHITE COLLAR 2 PROTEIN WC2"/>
    <property type="match status" value="1"/>
</dbReference>
<reference evidence="2 3" key="1">
    <citation type="submission" date="2023-08" db="EMBL/GenBank/DDBJ databases">
        <title>Black Yeasts Isolated from many extreme environments.</title>
        <authorList>
            <person name="Coleine C."/>
            <person name="Stajich J.E."/>
            <person name="Selbmann L."/>
        </authorList>
    </citation>
    <scope>NUCLEOTIDE SEQUENCE [LARGE SCALE GENOMIC DNA]</scope>
    <source>
        <strain evidence="2 3">CCFEE 5935</strain>
    </source>
</reference>
<dbReference type="PANTHER" id="PTHR22949:SF0">
    <property type="entry name" value="RE27538P"/>
    <property type="match status" value="1"/>
</dbReference>
<dbReference type="AlphaFoldDB" id="A0AAV9PAD2"/>
<dbReference type="RefSeq" id="XP_064659505.1">
    <property type="nucleotide sequence ID" value="XM_064802144.1"/>
</dbReference>
<organism evidence="2 3">
    <name type="scientific">Saxophila tyrrhenica</name>
    <dbReference type="NCBI Taxonomy" id="1690608"/>
    <lineage>
        <taxon>Eukaryota</taxon>
        <taxon>Fungi</taxon>
        <taxon>Dikarya</taxon>
        <taxon>Ascomycota</taxon>
        <taxon>Pezizomycotina</taxon>
        <taxon>Dothideomycetes</taxon>
        <taxon>Dothideomycetidae</taxon>
        <taxon>Mycosphaerellales</taxon>
        <taxon>Extremaceae</taxon>
        <taxon>Saxophila</taxon>
    </lineage>
</organism>
<evidence type="ECO:0000256" key="1">
    <source>
        <dbReference type="SAM" id="MobiDB-lite"/>
    </source>
</evidence>
<name>A0AAV9PAD2_9PEZI</name>
<feature type="region of interest" description="Disordered" evidence="1">
    <location>
        <begin position="1"/>
        <end position="92"/>
    </location>
</feature>
<feature type="compositionally biased region" description="Polar residues" evidence="1">
    <location>
        <begin position="44"/>
        <end position="53"/>
    </location>
</feature>
<protein>
    <submittedName>
        <fullName evidence="2">Uncharacterized protein</fullName>
    </submittedName>
</protein>
<gene>
    <name evidence="2" type="ORF">LTR77_004894</name>
</gene>
<feature type="compositionally biased region" description="Low complexity" evidence="1">
    <location>
        <begin position="74"/>
        <end position="85"/>
    </location>
</feature>
<feature type="region of interest" description="Disordered" evidence="1">
    <location>
        <begin position="158"/>
        <end position="185"/>
    </location>
</feature>
<accession>A0AAV9PAD2</accession>
<evidence type="ECO:0000313" key="2">
    <source>
        <dbReference type="EMBL" id="KAK5170307.1"/>
    </source>
</evidence>
<evidence type="ECO:0000313" key="3">
    <source>
        <dbReference type="Proteomes" id="UP001337655"/>
    </source>
</evidence>
<proteinExistence type="predicted"/>
<comment type="caution">
    <text evidence="2">The sequence shown here is derived from an EMBL/GenBank/DDBJ whole genome shotgun (WGS) entry which is preliminary data.</text>
</comment>
<sequence length="296" mass="32897">MSYHIAGNEYNSAPAHHHQAPAPSGQPDITSPSSTTSPRYASNFYPTYPQQPMSAGPGTMPSVHDAMNSMHPQASSTLATSSSSAAKDEEEVEAAASRKRKLFGDIPDAKKRKFIIVEDAQRGQRVRVRVTLDQVNMQDMPDAHLKINAVYPRSYYPRQSGESATGPKIPDWDDEDDGEPGAKRGTTMVKIPLMEGEETRMPVPKMTRARRGKEMALNELGARMSWQQARTFHNRPLFLQKSLDAHRTKVREAMMGADEPGGSTDAGHFETRPGKRKWLARKRPVMREAQDGQEEA</sequence>
<feature type="region of interest" description="Disordered" evidence="1">
    <location>
        <begin position="255"/>
        <end position="296"/>
    </location>
</feature>
<dbReference type="EMBL" id="JAVRRT010000007">
    <property type="protein sequence ID" value="KAK5170307.1"/>
    <property type="molecule type" value="Genomic_DNA"/>
</dbReference>